<dbReference type="PANTHER" id="PTHR33307">
    <property type="entry name" value="ALPHA-RHAMNOSIDASE (EUROFUNG)"/>
    <property type="match status" value="1"/>
</dbReference>
<dbReference type="SUPFAM" id="SSF48208">
    <property type="entry name" value="Six-hairpin glycosidases"/>
    <property type="match status" value="1"/>
</dbReference>
<dbReference type="GO" id="GO:0030596">
    <property type="term" value="F:alpha-L-rhamnosidase activity"/>
    <property type="evidence" value="ECO:0007669"/>
    <property type="project" value="UniProtKB-EC"/>
</dbReference>
<accession>A0A4Y8SES4</accession>
<dbReference type="EC" id="3.2.1.40" evidence="2"/>
<evidence type="ECO:0000259" key="5">
    <source>
        <dbReference type="Pfam" id="PF05592"/>
    </source>
</evidence>
<dbReference type="Pfam" id="PF25788">
    <property type="entry name" value="Ig_Rha78A_N"/>
    <property type="match status" value="1"/>
</dbReference>
<protein>
    <recommendedName>
        <fullName evidence="2">alpha-L-rhamnosidase</fullName>
        <ecNumber evidence="2">3.2.1.40</ecNumber>
    </recommendedName>
</protein>
<organism evidence="9 10">
    <name type="scientific">Mucilaginibacter psychrotolerans</name>
    <dbReference type="NCBI Taxonomy" id="1524096"/>
    <lineage>
        <taxon>Bacteria</taxon>
        <taxon>Pseudomonadati</taxon>
        <taxon>Bacteroidota</taxon>
        <taxon>Sphingobacteriia</taxon>
        <taxon>Sphingobacteriales</taxon>
        <taxon>Sphingobacteriaceae</taxon>
        <taxon>Mucilaginibacter</taxon>
    </lineage>
</organism>
<feature type="domain" description="Alpha-L-rhamnosidase C-terminal" evidence="8">
    <location>
        <begin position="848"/>
        <end position="921"/>
    </location>
</feature>
<feature type="chain" id="PRO_5021311316" description="alpha-L-rhamnosidase" evidence="4">
    <location>
        <begin position="25"/>
        <end position="958"/>
    </location>
</feature>
<keyword evidence="3" id="KW-0378">Hydrolase</keyword>
<comment type="catalytic activity">
    <reaction evidence="1">
        <text>Hydrolysis of terminal non-reducing alpha-L-rhamnose residues in alpha-L-rhamnosides.</text>
        <dbReference type="EC" id="3.2.1.40"/>
    </reaction>
</comment>
<name>A0A4Y8SES4_9SPHI</name>
<evidence type="ECO:0000259" key="7">
    <source>
        <dbReference type="Pfam" id="PF17389"/>
    </source>
</evidence>
<dbReference type="Pfam" id="PF17389">
    <property type="entry name" value="Bac_rhamnosid6H"/>
    <property type="match status" value="1"/>
</dbReference>
<comment type="caution">
    <text evidence="9">The sequence shown here is derived from an EMBL/GenBank/DDBJ whole genome shotgun (WGS) entry which is preliminary data.</text>
</comment>
<gene>
    <name evidence="9" type="ORF">E2R66_13615</name>
</gene>
<dbReference type="PIRSF" id="PIRSF010631">
    <property type="entry name" value="A-rhamnsds"/>
    <property type="match status" value="1"/>
</dbReference>
<dbReference type="Gene3D" id="2.60.40.10">
    <property type="entry name" value="Immunoglobulins"/>
    <property type="match status" value="1"/>
</dbReference>
<dbReference type="InterPro" id="IPR008928">
    <property type="entry name" value="6-hairpin_glycosidase_sf"/>
</dbReference>
<evidence type="ECO:0000256" key="4">
    <source>
        <dbReference type="SAM" id="SignalP"/>
    </source>
</evidence>
<sequence>MRTKTAFKFILFVCMAALAHTATAQQKRYIPDALTCEHYANPLGVDIQTPALSWIIKSLSPAARGMHQTAYQLLVTASEKNLKADKGDVWNSGKIASDQMNQVTYSGKQLLSGRKYWWKVRIWDEKGQASDWSAAAFWVMGILTDKEWRADWISATGAEKYAHEYKSAKTDFNLKRDLPEFRANKPSPTDLNFSSMLVRKAFRVKPALTRAVINISGLGQYELSVNGKKVGDQVLSPGWSDYRKTVLYDTYDITGQLKSGANAIGIMLSNGMYNITPDSVRYVKFLTSYGPLKVIASLKLDYADGSVQVIGTDKSWKVSPGPVTYSNLFGGEDYDARLEPAGWNTAWFKKANSWANAIICPAPGGALKGLSCAAPPIKVIESLNPVKVTKLRPNLWVYDLGQNASVMPKITVKGAKGAFVRIIPSELLAADGTVDRSSATQDGVRPAWWQYTLASDRPEKWFPKFFYQGGRYLQVELHPAPGDNALPVIETLQGEVVHSSATPIGSFSCSNELFNRIYALVRWAQRSNMMSIMTDCPHREKQGWLEECHLNGPALRYNFDMAPLFRKVMNDMNDSQLSSGLVPNIAPEFFHASADPNNAFRNSPEWGSSFIIVPWQQYLFSGDISLMRTYFPNMKRYVAFLESTTKDHILQTGLGDWYDIGPKPAWGSQLTPESFTATAIYFYDNQIMAKMAALLGMQADAETYARKAETIRLAFNKAYFKAETNSYATGSNTTYAMPLYLHIADPENRNALTKNLVADIRKQGNSFNSGEVGYRYLLGALSDEGSSDVLYDMNNQSDRPGYGYQLKMGATALTEKWDAGVGSFGSQNHFMSGEISQWFFEGLAGIGADESGAGFRKIIIKPAVVGDLKWVKGSYRTVSGIIYTNWERQANQFSLKVTIPPNTEATIYLPAVSTQTVNESGKPVGDAKGIKFIKYENGLAVYELASGSYHFQSILQKL</sequence>
<evidence type="ECO:0000256" key="2">
    <source>
        <dbReference type="ARBA" id="ARBA00012652"/>
    </source>
</evidence>
<dbReference type="InterPro" id="IPR013783">
    <property type="entry name" value="Ig-like_fold"/>
</dbReference>
<dbReference type="InterPro" id="IPR035398">
    <property type="entry name" value="Bac_rhamnosid_C"/>
</dbReference>
<evidence type="ECO:0000256" key="3">
    <source>
        <dbReference type="ARBA" id="ARBA00022801"/>
    </source>
</evidence>
<dbReference type="Gene3D" id="2.60.420.10">
    <property type="entry name" value="Maltose phosphorylase, domain 3"/>
    <property type="match status" value="1"/>
</dbReference>
<dbReference type="Gene3D" id="1.50.10.10">
    <property type="match status" value="1"/>
</dbReference>
<dbReference type="InterPro" id="IPR012341">
    <property type="entry name" value="6hp_glycosidase-like_sf"/>
</dbReference>
<dbReference type="Pfam" id="PF05592">
    <property type="entry name" value="Bac_rhamnosid"/>
    <property type="match status" value="1"/>
</dbReference>
<dbReference type="InterPro" id="IPR035396">
    <property type="entry name" value="Bac_rhamnosid6H"/>
</dbReference>
<dbReference type="Proteomes" id="UP000297540">
    <property type="component" value="Unassembled WGS sequence"/>
</dbReference>
<evidence type="ECO:0000259" key="6">
    <source>
        <dbReference type="Pfam" id="PF08531"/>
    </source>
</evidence>
<dbReference type="RefSeq" id="WP_133231480.1">
    <property type="nucleotide sequence ID" value="NZ_SOZE01000012.1"/>
</dbReference>
<feature type="domain" description="Bacterial alpha-L-rhamnosidase N-terminal" evidence="6">
    <location>
        <begin position="208"/>
        <end position="380"/>
    </location>
</feature>
<dbReference type="Gene3D" id="2.60.120.260">
    <property type="entry name" value="Galactose-binding domain-like"/>
    <property type="match status" value="2"/>
</dbReference>
<dbReference type="Pfam" id="PF17390">
    <property type="entry name" value="Bac_rhamnosid_C"/>
    <property type="match status" value="1"/>
</dbReference>
<dbReference type="GO" id="GO:0005975">
    <property type="term" value="P:carbohydrate metabolic process"/>
    <property type="evidence" value="ECO:0007669"/>
    <property type="project" value="InterPro"/>
</dbReference>
<evidence type="ECO:0000256" key="1">
    <source>
        <dbReference type="ARBA" id="ARBA00001445"/>
    </source>
</evidence>
<dbReference type="OrthoDB" id="9815108at2"/>
<reference evidence="9 10" key="1">
    <citation type="journal article" date="2017" name="Int. J. Syst. Evol. Microbiol.">
        <title>Mucilaginibacterpsychrotolerans sp. nov., isolated from peatlands.</title>
        <authorList>
            <person name="Deng Y."/>
            <person name="Shen L."/>
            <person name="Xu B."/>
            <person name="Liu Y."/>
            <person name="Gu Z."/>
            <person name="Liu H."/>
            <person name="Zhou Y."/>
        </authorList>
    </citation>
    <scope>NUCLEOTIDE SEQUENCE [LARGE SCALE GENOMIC DNA]</scope>
    <source>
        <strain evidence="9 10">NH7-4</strain>
    </source>
</reference>
<dbReference type="InterPro" id="IPR008902">
    <property type="entry name" value="Rhamnosid_concanavalin"/>
</dbReference>
<evidence type="ECO:0000313" key="9">
    <source>
        <dbReference type="EMBL" id="TFF37115.1"/>
    </source>
</evidence>
<feature type="signal peptide" evidence="4">
    <location>
        <begin position="1"/>
        <end position="24"/>
    </location>
</feature>
<dbReference type="EMBL" id="SOZE01000012">
    <property type="protein sequence ID" value="TFF37115.1"/>
    <property type="molecule type" value="Genomic_DNA"/>
</dbReference>
<evidence type="ECO:0000313" key="10">
    <source>
        <dbReference type="Proteomes" id="UP000297540"/>
    </source>
</evidence>
<proteinExistence type="predicted"/>
<keyword evidence="4" id="KW-0732">Signal</keyword>
<dbReference type="InterPro" id="IPR016007">
    <property type="entry name" value="Alpha_rhamnosid"/>
</dbReference>
<dbReference type="Pfam" id="PF08531">
    <property type="entry name" value="Bac_rhamnosid_N"/>
    <property type="match status" value="1"/>
</dbReference>
<dbReference type="AlphaFoldDB" id="A0A4Y8SES4"/>
<dbReference type="PANTHER" id="PTHR33307:SF11">
    <property type="entry name" value="ALPHA-L-RHAMNOSIDASE"/>
    <property type="match status" value="1"/>
</dbReference>
<keyword evidence="10" id="KW-1185">Reference proteome</keyword>
<feature type="domain" description="Alpha-L-rhamnosidase six-hairpin glycosidase" evidence="7">
    <location>
        <begin position="504"/>
        <end position="841"/>
    </location>
</feature>
<feature type="domain" description="Alpha-L-rhamnosidase concanavalin-like" evidence="5">
    <location>
        <begin position="390"/>
        <end position="481"/>
    </location>
</feature>
<dbReference type="InterPro" id="IPR013737">
    <property type="entry name" value="Bac_rhamnosid_N"/>
</dbReference>
<evidence type="ECO:0000259" key="8">
    <source>
        <dbReference type="Pfam" id="PF17390"/>
    </source>
</evidence>